<evidence type="ECO:0000256" key="1">
    <source>
        <dbReference type="SAM" id="Coils"/>
    </source>
</evidence>
<name>A0ABN8N892_9CNID</name>
<evidence type="ECO:0000313" key="2">
    <source>
        <dbReference type="EMBL" id="CAH3043826.1"/>
    </source>
</evidence>
<sequence>MRTTIITKNFRENISKELDNLSHKLEAISTRVDSLDAAIDDLQKYSFQYNVNIIGFPEDEHESAETTTQLCLKLFHAIGAKGVTKNDIDIAHRVNSRSFVLLCRGPMSFNDIRMEYLILQPDVFKILMDREKLEYFLDILKVIKNVNSADTSMISEMIQICVLIHVNLATSASGECFFSTARRIKS</sequence>
<accession>A0ABN8N892</accession>
<dbReference type="Proteomes" id="UP001159405">
    <property type="component" value="Unassembled WGS sequence"/>
</dbReference>
<comment type="caution">
    <text evidence="2">The sequence shown here is derived from an EMBL/GenBank/DDBJ whole genome shotgun (WGS) entry which is preliminary data.</text>
</comment>
<dbReference type="EMBL" id="CALNXK010000011">
    <property type="protein sequence ID" value="CAH3043826.1"/>
    <property type="molecule type" value="Genomic_DNA"/>
</dbReference>
<evidence type="ECO:0000313" key="3">
    <source>
        <dbReference type="Proteomes" id="UP001159405"/>
    </source>
</evidence>
<organism evidence="2 3">
    <name type="scientific">Porites lobata</name>
    <dbReference type="NCBI Taxonomy" id="104759"/>
    <lineage>
        <taxon>Eukaryota</taxon>
        <taxon>Metazoa</taxon>
        <taxon>Cnidaria</taxon>
        <taxon>Anthozoa</taxon>
        <taxon>Hexacorallia</taxon>
        <taxon>Scleractinia</taxon>
        <taxon>Fungiina</taxon>
        <taxon>Poritidae</taxon>
        <taxon>Porites</taxon>
    </lineage>
</organism>
<keyword evidence="1" id="KW-0175">Coiled coil</keyword>
<gene>
    <name evidence="2" type="ORF">PLOB_00002674</name>
</gene>
<keyword evidence="3" id="KW-1185">Reference proteome</keyword>
<reference evidence="2 3" key="1">
    <citation type="submission" date="2022-05" db="EMBL/GenBank/DDBJ databases">
        <authorList>
            <consortium name="Genoscope - CEA"/>
            <person name="William W."/>
        </authorList>
    </citation>
    <scope>NUCLEOTIDE SEQUENCE [LARGE SCALE GENOMIC DNA]</scope>
</reference>
<protein>
    <submittedName>
        <fullName evidence="2">Uncharacterized protein</fullName>
    </submittedName>
</protein>
<feature type="coiled-coil region" evidence="1">
    <location>
        <begin position="11"/>
        <end position="38"/>
    </location>
</feature>
<proteinExistence type="predicted"/>